<evidence type="ECO:0000313" key="7">
    <source>
        <dbReference type="EMBL" id="GEO88483.1"/>
    </source>
</evidence>
<comment type="similarity">
    <text evidence="2">Belongs to the glycosyltransferase 2 family.</text>
</comment>
<protein>
    <recommendedName>
        <fullName evidence="6">Glycosyltransferase 2-like domain-containing protein</fullName>
    </recommendedName>
</protein>
<evidence type="ECO:0000256" key="3">
    <source>
        <dbReference type="ARBA" id="ARBA00022676"/>
    </source>
</evidence>
<keyword evidence="3" id="KW-0328">Glycosyltransferase</keyword>
<keyword evidence="8" id="KW-1185">Reference proteome</keyword>
<name>A0A512HSP6_9ACTN</name>
<dbReference type="Pfam" id="PF00535">
    <property type="entry name" value="Glycos_transf_2"/>
    <property type="match status" value="1"/>
</dbReference>
<dbReference type="InterPro" id="IPR001173">
    <property type="entry name" value="Glyco_trans_2-like"/>
</dbReference>
<reference evidence="7 8" key="1">
    <citation type="submission" date="2019-07" db="EMBL/GenBank/DDBJ databases">
        <title>Whole genome shotgun sequence of Aeromicrobium flavum NBRC 107625.</title>
        <authorList>
            <person name="Hosoyama A."/>
            <person name="Uohara A."/>
            <person name="Ohji S."/>
            <person name="Ichikawa N."/>
        </authorList>
    </citation>
    <scope>NUCLEOTIDE SEQUENCE [LARGE SCALE GENOMIC DNA]</scope>
    <source>
        <strain evidence="7 8">NBRC 107625</strain>
    </source>
</reference>
<dbReference type="EMBL" id="BJZQ01000002">
    <property type="protein sequence ID" value="GEO88483.1"/>
    <property type="molecule type" value="Genomic_DNA"/>
</dbReference>
<evidence type="ECO:0000313" key="8">
    <source>
        <dbReference type="Proteomes" id="UP000321769"/>
    </source>
</evidence>
<dbReference type="InterPro" id="IPR029044">
    <property type="entry name" value="Nucleotide-diphossugar_trans"/>
</dbReference>
<evidence type="ECO:0000259" key="6">
    <source>
        <dbReference type="Pfam" id="PF00535"/>
    </source>
</evidence>
<dbReference type="RefSeq" id="WP_186813800.1">
    <property type="nucleotide sequence ID" value="NZ_BAAAYQ010000001.1"/>
</dbReference>
<evidence type="ECO:0000256" key="1">
    <source>
        <dbReference type="ARBA" id="ARBA00004776"/>
    </source>
</evidence>
<dbReference type="GO" id="GO:0016757">
    <property type="term" value="F:glycosyltransferase activity"/>
    <property type="evidence" value="ECO:0007669"/>
    <property type="project" value="UniProtKB-KW"/>
</dbReference>
<evidence type="ECO:0000256" key="2">
    <source>
        <dbReference type="ARBA" id="ARBA00006739"/>
    </source>
</evidence>
<dbReference type="PANTHER" id="PTHR43179:SF12">
    <property type="entry name" value="GALACTOFURANOSYLTRANSFERASE GLFT2"/>
    <property type="match status" value="1"/>
</dbReference>
<feature type="region of interest" description="Disordered" evidence="5">
    <location>
        <begin position="142"/>
        <end position="162"/>
    </location>
</feature>
<sequence length="620" mass="67562">MEPATPTGSIDLSEPSTYAAIVLYYRLGEQLEKTVASLLAQTVPPQRVVIVDNDSRDGVVEKVAERWGVDALILPTNGGYGAGMNAGADAIGRRDLPLLFLTHEVVLAKDCVEEMLAVRRRSAAAQVGPVLTRASSGGVWSAGGSLTRSGRPGHRPSPGVEDHSTAAWLDGACVLADPTAFHRTGGFDESYFLYWEDVDMSLRLAEHGPVVVANRARAAQETGTAPPYYAARNALLLWRRRGRRARSVAFSGRQVAAALRESATGRPERAHARLAGLRDGWRGVTGPRPSVSPSTLVTLANPLPEALSHFERELRYVLSHAVGMTLVVDPRLGRSVEGQGATARLLVTTVRLLVDRIWAAARLQGRTIVVLWPAFGYYDILTLLPLAVRNRVILINHDPKPLRRQLGHGLRPRRMFRALSEKGRIDIVCLGQPAARDLLEMTGVHPVVVPHPIRPESIAEPSGGPIRVLGQFKDSRNSEAVVAIGADDFGGRAKEVVGRGWPSFAGWTVRDAFVPEDEFEHLIRTAACVVIPYDHFYQSGVATRCLELGVPIVGPRHENLEELFGKHWPGLVDDQTSWAAAVTRVLSQSSLDELLDRRAAYTEVTIEAWRRVVSGPTGRS</sequence>
<dbReference type="AlphaFoldDB" id="A0A512HSP6"/>
<dbReference type="Proteomes" id="UP000321769">
    <property type="component" value="Unassembled WGS sequence"/>
</dbReference>
<keyword evidence="4" id="KW-0808">Transferase</keyword>
<dbReference type="PANTHER" id="PTHR43179">
    <property type="entry name" value="RHAMNOSYLTRANSFERASE WBBL"/>
    <property type="match status" value="1"/>
</dbReference>
<comment type="pathway">
    <text evidence="1">Cell wall biogenesis; cell wall polysaccharide biosynthesis.</text>
</comment>
<feature type="domain" description="Glycosyltransferase 2-like" evidence="6">
    <location>
        <begin position="21"/>
        <end position="135"/>
    </location>
</feature>
<accession>A0A512HSP6</accession>
<gene>
    <name evidence="7" type="ORF">AFL01nite_08100</name>
</gene>
<proteinExistence type="inferred from homology"/>
<dbReference type="Gene3D" id="3.40.50.2000">
    <property type="entry name" value="Glycogen Phosphorylase B"/>
    <property type="match status" value="1"/>
</dbReference>
<dbReference type="SUPFAM" id="SSF53756">
    <property type="entry name" value="UDP-Glycosyltransferase/glycogen phosphorylase"/>
    <property type="match status" value="1"/>
</dbReference>
<evidence type="ECO:0000256" key="5">
    <source>
        <dbReference type="SAM" id="MobiDB-lite"/>
    </source>
</evidence>
<evidence type="ECO:0000256" key="4">
    <source>
        <dbReference type="ARBA" id="ARBA00022679"/>
    </source>
</evidence>
<comment type="caution">
    <text evidence="7">The sequence shown here is derived from an EMBL/GenBank/DDBJ whole genome shotgun (WGS) entry which is preliminary data.</text>
</comment>
<dbReference type="Gene3D" id="3.90.550.10">
    <property type="entry name" value="Spore Coat Polysaccharide Biosynthesis Protein SpsA, Chain A"/>
    <property type="match status" value="1"/>
</dbReference>
<organism evidence="7 8">
    <name type="scientific">Aeromicrobium flavum</name>
    <dbReference type="NCBI Taxonomy" id="416568"/>
    <lineage>
        <taxon>Bacteria</taxon>
        <taxon>Bacillati</taxon>
        <taxon>Actinomycetota</taxon>
        <taxon>Actinomycetes</taxon>
        <taxon>Propionibacteriales</taxon>
        <taxon>Nocardioidaceae</taxon>
        <taxon>Aeromicrobium</taxon>
    </lineage>
</organism>
<dbReference type="SUPFAM" id="SSF53448">
    <property type="entry name" value="Nucleotide-diphospho-sugar transferases"/>
    <property type="match status" value="1"/>
</dbReference>